<dbReference type="Gene3D" id="3.40.50.1010">
    <property type="entry name" value="5'-nuclease"/>
    <property type="match status" value="1"/>
</dbReference>
<protein>
    <submittedName>
        <fullName evidence="2">PilT protein-like protein</fullName>
    </submittedName>
</protein>
<gene>
    <name evidence="2" type="ordered locus">Swol_1837</name>
</gene>
<evidence type="ECO:0000313" key="2">
    <source>
        <dbReference type="EMBL" id="ABI69135.1"/>
    </source>
</evidence>
<dbReference type="HOGENOM" id="CLU_125353_1_0_9"/>
<dbReference type="Pfam" id="PF01850">
    <property type="entry name" value="PIN"/>
    <property type="match status" value="1"/>
</dbReference>
<dbReference type="InterPro" id="IPR052106">
    <property type="entry name" value="PINc/VapC_TA"/>
</dbReference>
<dbReference type="PANTHER" id="PTHR38826:SF5">
    <property type="entry name" value="RIBONUCLEASE VAPC13"/>
    <property type="match status" value="1"/>
</dbReference>
<dbReference type="SUPFAM" id="SSF88723">
    <property type="entry name" value="PIN domain-like"/>
    <property type="match status" value="1"/>
</dbReference>
<dbReference type="EMBL" id="CP000448">
    <property type="protein sequence ID" value="ABI69135.1"/>
    <property type="molecule type" value="Genomic_DNA"/>
</dbReference>
<dbReference type="AlphaFoldDB" id="Q0AVW9"/>
<dbReference type="RefSeq" id="WP_011641230.1">
    <property type="nucleotide sequence ID" value="NC_008346.1"/>
</dbReference>
<evidence type="ECO:0000259" key="1">
    <source>
        <dbReference type="Pfam" id="PF01850"/>
    </source>
</evidence>
<dbReference type="STRING" id="335541.Swol_1837"/>
<dbReference type="eggNOG" id="COG1848">
    <property type="taxonomic scope" value="Bacteria"/>
</dbReference>
<dbReference type="PANTHER" id="PTHR38826">
    <property type="entry name" value="RIBONUCLEASE VAPC13"/>
    <property type="match status" value="1"/>
</dbReference>
<dbReference type="Proteomes" id="UP000001968">
    <property type="component" value="Chromosome"/>
</dbReference>
<dbReference type="InterPro" id="IPR002716">
    <property type="entry name" value="PIN_dom"/>
</dbReference>
<feature type="domain" description="PIN" evidence="1">
    <location>
        <begin position="12"/>
        <end position="135"/>
    </location>
</feature>
<dbReference type="KEGG" id="swo:Swol_1837"/>
<sequence>MGLINRMMGQRIYLDTNIFIYALEGYAEYLEFLTELFKEIEQGTVKAVSSELTLAEILVKPIMEQNHKAQDIYQEALRTSNGLEIVPVSREILIEAARIRAQSGHKLPDAIHLGTAYMNKCTVFLTNDKRIKGIADISRVLIDELVKSDFKDQ</sequence>
<accession>Q0AVW9</accession>
<dbReference type="InterPro" id="IPR029060">
    <property type="entry name" value="PIN-like_dom_sf"/>
</dbReference>
<evidence type="ECO:0000313" key="3">
    <source>
        <dbReference type="Proteomes" id="UP000001968"/>
    </source>
</evidence>
<organism evidence="2 3">
    <name type="scientific">Syntrophomonas wolfei subsp. wolfei (strain DSM 2245B / Goettingen)</name>
    <dbReference type="NCBI Taxonomy" id="335541"/>
    <lineage>
        <taxon>Bacteria</taxon>
        <taxon>Bacillati</taxon>
        <taxon>Bacillota</taxon>
        <taxon>Clostridia</taxon>
        <taxon>Eubacteriales</taxon>
        <taxon>Syntrophomonadaceae</taxon>
        <taxon>Syntrophomonas</taxon>
    </lineage>
</organism>
<reference evidence="3" key="1">
    <citation type="journal article" date="2010" name="Environ. Microbiol.">
        <title>The genome of Syntrophomonas wolfei: new insights into syntrophic metabolism and biohydrogen production.</title>
        <authorList>
            <person name="Sieber J.R."/>
            <person name="Sims D.R."/>
            <person name="Han C."/>
            <person name="Kim E."/>
            <person name="Lykidis A."/>
            <person name="Lapidus A.L."/>
            <person name="McDonnald E."/>
            <person name="Rohlin L."/>
            <person name="Culley D.E."/>
            <person name="Gunsalus R."/>
            <person name="McInerney M.J."/>
        </authorList>
    </citation>
    <scope>NUCLEOTIDE SEQUENCE [LARGE SCALE GENOMIC DNA]</scope>
    <source>
        <strain evidence="3">DSM 2245B / Goettingen</strain>
    </source>
</reference>
<keyword evidence="3" id="KW-1185">Reference proteome</keyword>
<dbReference type="OrthoDB" id="597982at2"/>
<proteinExistence type="predicted"/>
<name>Q0AVW9_SYNWW</name>